<accession>A0A8J6ITG3</accession>
<reference evidence="5" key="1">
    <citation type="journal article" date="2018" name="Int. J. Syst. Evol. Microbiol.">
        <title>Neptunicella marina gen. nov., sp. nov., isolated from surface seawater.</title>
        <authorList>
            <person name="Liu X."/>
            <person name="Lai Q."/>
            <person name="Du Y."/>
            <person name="Zhang X."/>
            <person name="Liu Z."/>
            <person name="Sun F."/>
            <person name="Shao Z."/>
        </authorList>
    </citation>
    <scope>NUCLEOTIDE SEQUENCE</scope>
    <source>
        <strain evidence="5">S27-2</strain>
    </source>
</reference>
<feature type="transmembrane region" description="Helical" evidence="4">
    <location>
        <begin position="140"/>
        <end position="165"/>
    </location>
</feature>
<evidence type="ECO:0000313" key="6">
    <source>
        <dbReference type="Proteomes" id="UP000601768"/>
    </source>
</evidence>
<gene>
    <name evidence="5" type="ORF">H8B19_08870</name>
</gene>
<feature type="transmembrane region" description="Helical" evidence="4">
    <location>
        <begin position="171"/>
        <end position="191"/>
    </location>
</feature>
<reference evidence="5" key="2">
    <citation type="submission" date="2020-08" db="EMBL/GenBank/DDBJ databases">
        <authorList>
            <person name="Lai Q."/>
        </authorList>
    </citation>
    <scope>NUCLEOTIDE SEQUENCE</scope>
    <source>
        <strain evidence="5">S27-2</strain>
    </source>
</reference>
<dbReference type="InterPro" id="IPR011701">
    <property type="entry name" value="MFS"/>
</dbReference>
<feature type="transmembrane region" description="Helical" evidence="4">
    <location>
        <begin position="264"/>
        <end position="286"/>
    </location>
</feature>
<evidence type="ECO:0000256" key="3">
    <source>
        <dbReference type="ARBA" id="ARBA00023136"/>
    </source>
</evidence>
<dbReference type="InterPro" id="IPR036259">
    <property type="entry name" value="MFS_trans_sf"/>
</dbReference>
<dbReference type="EMBL" id="JACNEP010000006">
    <property type="protein sequence ID" value="MBC3765989.1"/>
    <property type="molecule type" value="Genomic_DNA"/>
</dbReference>
<dbReference type="Gene3D" id="1.20.1250.20">
    <property type="entry name" value="MFS general substrate transporter like domains"/>
    <property type="match status" value="1"/>
</dbReference>
<sequence length="293" mass="32409">MFKAYKNVFMQHSATLLFGMLAVFAGNVGQSFFISWYGAPIQADLNLSATSYGSIYSAATLCSGLAIMALGGWVDKMPVKRFFTLAMLGLVVACLSLWQVSGVATLFTGFLLLRFFGQGLLPHTAAVHMGRHFSINRGKALSVSGLGVPLGEVILPVLAVYMLTLSHWQQNWLWIALINLTLILPLGYWLLGHLSPAEDVSAVDPIVNRDTKPASRRTLLKDLRFWRVLPLVLMPPFAITGIFIHQSSILEGMQWSPSLFASGFVIYGVLHWLGLSCWHLPVALWCRRILWCG</sequence>
<feature type="transmembrane region" description="Helical" evidence="4">
    <location>
        <begin position="106"/>
        <end position="128"/>
    </location>
</feature>
<evidence type="ECO:0000256" key="1">
    <source>
        <dbReference type="ARBA" id="ARBA00022692"/>
    </source>
</evidence>
<protein>
    <submittedName>
        <fullName evidence="5">MFS transporter</fullName>
    </submittedName>
</protein>
<dbReference type="AlphaFoldDB" id="A0A8J6ITG3"/>
<feature type="transmembrane region" description="Helical" evidence="4">
    <location>
        <begin position="225"/>
        <end position="244"/>
    </location>
</feature>
<evidence type="ECO:0000256" key="4">
    <source>
        <dbReference type="SAM" id="Phobius"/>
    </source>
</evidence>
<dbReference type="RefSeq" id="WP_186506466.1">
    <property type="nucleotide sequence ID" value="NZ_JACNEP010000006.1"/>
</dbReference>
<proteinExistence type="predicted"/>
<keyword evidence="1 4" id="KW-0812">Transmembrane</keyword>
<name>A0A8J6ITG3_9ALTE</name>
<comment type="caution">
    <text evidence="5">The sequence shown here is derived from an EMBL/GenBank/DDBJ whole genome shotgun (WGS) entry which is preliminary data.</text>
</comment>
<dbReference type="SUPFAM" id="SSF103473">
    <property type="entry name" value="MFS general substrate transporter"/>
    <property type="match status" value="1"/>
</dbReference>
<dbReference type="Pfam" id="PF07690">
    <property type="entry name" value="MFS_1"/>
    <property type="match status" value="1"/>
</dbReference>
<dbReference type="Proteomes" id="UP000601768">
    <property type="component" value="Unassembled WGS sequence"/>
</dbReference>
<feature type="transmembrane region" description="Helical" evidence="4">
    <location>
        <begin position="82"/>
        <end position="100"/>
    </location>
</feature>
<keyword evidence="3 4" id="KW-0472">Membrane</keyword>
<keyword evidence="2 4" id="KW-1133">Transmembrane helix</keyword>
<organism evidence="5 6">
    <name type="scientific">Neptunicella marina</name>
    <dbReference type="NCBI Taxonomy" id="2125989"/>
    <lineage>
        <taxon>Bacteria</taxon>
        <taxon>Pseudomonadati</taxon>
        <taxon>Pseudomonadota</taxon>
        <taxon>Gammaproteobacteria</taxon>
        <taxon>Alteromonadales</taxon>
        <taxon>Alteromonadaceae</taxon>
        <taxon>Neptunicella</taxon>
    </lineage>
</organism>
<keyword evidence="6" id="KW-1185">Reference proteome</keyword>
<evidence type="ECO:0000313" key="5">
    <source>
        <dbReference type="EMBL" id="MBC3765989.1"/>
    </source>
</evidence>
<evidence type="ECO:0000256" key="2">
    <source>
        <dbReference type="ARBA" id="ARBA00022989"/>
    </source>
</evidence>
<feature type="transmembrane region" description="Helical" evidence="4">
    <location>
        <begin position="53"/>
        <end position="70"/>
    </location>
</feature>
<dbReference type="GO" id="GO:0022857">
    <property type="term" value="F:transmembrane transporter activity"/>
    <property type="evidence" value="ECO:0007669"/>
    <property type="project" value="InterPro"/>
</dbReference>